<keyword evidence="1" id="KW-1133">Transmembrane helix</keyword>
<sequence>MRVAVKVVGTTGVIVLISCPLWAPQWGAGILGEISGQPLPVSVAVVAAFFGLVALYCRVLHRTLVLVRRDARSAAPASVWWMFAIPYNFVEDFFIVHRIAASVAVDARVPARALRRWSAVGYGWCTLQIVSLFPGASGFAAGILAGLLWAAHWVMTVRMNRRLTAGRVPAGAVAATR</sequence>
<comment type="caution">
    <text evidence="2">The sequence shown here is derived from an EMBL/GenBank/DDBJ whole genome shotgun (WGS) entry which is preliminary data.</text>
</comment>
<proteinExistence type="predicted"/>
<dbReference type="Proteomes" id="UP000681340">
    <property type="component" value="Unassembled WGS sequence"/>
</dbReference>
<feature type="transmembrane region" description="Helical" evidence="1">
    <location>
        <begin position="7"/>
        <end position="27"/>
    </location>
</feature>
<keyword evidence="3" id="KW-1185">Reference proteome</keyword>
<evidence type="ECO:0000313" key="2">
    <source>
        <dbReference type="EMBL" id="GIM76136.1"/>
    </source>
</evidence>
<dbReference type="PROSITE" id="PS51257">
    <property type="entry name" value="PROKAR_LIPOPROTEIN"/>
    <property type="match status" value="1"/>
</dbReference>
<protein>
    <submittedName>
        <fullName evidence="2">Uncharacterized protein</fullName>
    </submittedName>
</protein>
<evidence type="ECO:0000313" key="3">
    <source>
        <dbReference type="Proteomes" id="UP000681340"/>
    </source>
</evidence>
<evidence type="ECO:0000256" key="1">
    <source>
        <dbReference type="SAM" id="Phobius"/>
    </source>
</evidence>
<name>A0A919VTL8_9ACTN</name>
<feature type="transmembrane region" description="Helical" evidence="1">
    <location>
        <begin position="139"/>
        <end position="157"/>
    </location>
</feature>
<feature type="transmembrane region" description="Helical" evidence="1">
    <location>
        <begin position="39"/>
        <end position="59"/>
    </location>
</feature>
<keyword evidence="1" id="KW-0812">Transmembrane</keyword>
<organism evidence="2 3">
    <name type="scientific">Actinoplanes auranticolor</name>
    <dbReference type="NCBI Taxonomy" id="47988"/>
    <lineage>
        <taxon>Bacteria</taxon>
        <taxon>Bacillati</taxon>
        <taxon>Actinomycetota</taxon>
        <taxon>Actinomycetes</taxon>
        <taxon>Micromonosporales</taxon>
        <taxon>Micromonosporaceae</taxon>
        <taxon>Actinoplanes</taxon>
    </lineage>
</organism>
<accession>A0A919VTL8</accession>
<reference evidence="2" key="1">
    <citation type="submission" date="2021-03" db="EMBL/GenBank/DDBJ databases">
        <title>Whole genome shotgun sequence of Actinoplanes auranticolor NBRC 12245.</title>
        <authorList>
            <person name="Komaki H."/>
            <person name="Tamura T."/>
        </authorList>
    </citation>
    <scope>NUCLEOTIDE SEQUENCE</scope>
    <source>
        <strain evidence="2">NBRC 12245</strain>
    </source>
</reference>
<dbReference type="RefSeq" id="WP_212992804.1">
    <property type="nucleotide sequence ID" value="NZ_BAABEA010000018.1"/>
</dbReference>
<dbReference type="AlphaFoldDB" id="A0A919VTL8"/>
<keyword evidence="1" id="KW-0472">Membrane</keyword>
<gene>
    <name evidence="2" type="ORF">Aau02nite_69440</name>
</gene>
<dbReference type="EMBL" id="BOQL01000060">
    <property type="protein sequence ID" value="GIM76136.1"/>
    <property type="molecule type" value="Genomic_DNA"/>
</dbReference>